<protein>
    <recommendedName>
        <fullName evidence="6">Glycosyl transferase family 1</fullName>
    </recommendedName>
</protein>
<organism evidence="4 5">
    <name type="scientific">Candidatus Magasanikbacteria bacterium RIFOXYB1_FULL_40_15</name>
    <dbReference type="NCBI Taxonomy" id="1798697"/>
    <lineage>
        <taxon>Bacteria</taxon>
        <taxon>Candidatus Magasanikiibacteriota</taxon>
    </lineage>
</organism>
<name>A0A1F6NEJ6_9BACT</name>
<dbReference type="GO" id="GO:0016757">
    <property type="term" value="F:glycosyltransferase activity"/>
    <property type="evidence" value="ECO:0007669"/>
    <property type="project" value="InterPro"/>
</dbReference>
<accession>A0A1F6NEJ6</accession>
<gene>
    <name evidence="4" type="ORF">A2373_03135</name>
</gene>
<dbReference type="CDD" id="cd03809">
    <property type="entry name" value="GT4_MtfB-like"/>
    <property type="match status" value="1"/>
</dbReference>
<evidence type="ECO:0008006" key="6">
    <source>
        <dbReference type="Google" id="ProtNLM"/>
    </source>
</evidence>
<feature type="domain" description="Glycosyl transferase family 1" evidence="2">
    <location>
        <begin position="203"/>
        <end position="359"/>
    </location>
</feature>
<evidence type="ECO:0000313" key="5">
    <source>
        <dbReference type="Proteomes" id="UP000176300"/>
    </source>
</evidence>
<dbReference type="Proteomes" id="UP000176300">
    <property type="component" value="Unassembled WGS sequence"/>
</dbReference>
<reference evidence="4 5" key="1">
    <citation type="journal article" date="2016" name="Nat. Commun.">
        <title>Thousands of microbial genomes shed light on interconnected biogeochemical processes in an aquifer system.</title>
        <authorList>
            <person name="Anantharaman K."/>
            <person name="Brown C.T."/>
            <person name="Hug L.A."/>
            <person name="Sharon I."/>
            <person name="Castelle C.J."/>
            <person name="Probst A.J."/>
            <person name="Thomas B.C."/>
            <person name="Singh A."/>
            <person name="Wilkins M.J."/>
            <person name="Karaoz U."/>
            <person name="Brodie E.L."/>
            <person name="Williams K.H."/>
            <person name="Hubbard S.S."/>
            <person name="Banfield J.F."/>
        </authorList>
    </citation>
    <scope>NUCLEOTIDE SEQUENCE [LARGE SCALE GENOMIC DNA]</scope>
</reference>
<comment type="caution">
    <text evidence="4">The sequence shown here is derived from an EMBL/GenBank/DDBJ whole genome shotgun (WGS) entry which is preliminary data.</text>
</comment>
<dbReference type="GO" id="GO:0009103">
    <property type="term" value="P:lipopolysaccharide biosynthetic process"/>
    <property type="evidence" value="ECO:0007669"/>
    <property type="project" value="TreeGrafter"/>
</dbReference>
<feature type="domain" description="Glycosyltransferase subfamily 4-like N-terminal" evidence="3">
    <location>
        <begin position="15"/>
        <end position="171"/>
    </location>
</feature>
<evidence type="ECO:0000256" key="1">
    <source>
        <dbReference type="ARBA" id="ARBA00022679"/>
    </source>
</evidence>
<evidence type="ECO:0000313" key="4">
    <source>
        <dbReference type="EMBL" id="OGH82396.1"/>
    </source>
</evidence>
<dbReference type="STRING" id="1798697.A2373_03135"/>
<dbReference type="Pfam" id="PF13439">
    <property type="entry name" value="Glyco_transf_4"/>
    <property type="match status" value="1"/>
</dbReference>
<dbReference type="SUPFAM" id="SSF53756">
    <property type="entry name" value="UDP-Glycosyltransferase/glycogen phosphorylase"/>
    <property type="match status" value="1"/>
</dbReference>
<proteinExistence type="predicted"/>
<dbReference type="InterPro" id="IPR028098">
    <property type="entry name" value="Glyco_trans_4-like_N"/>
</dbReference>
<sequence>MRIGIDARMAGKGHGIGRYVEQLILNLQKIDVKNQYVLFVRKDFKLDGLDLNRFEIIEADIPWYSWREQIEFTKIIKKAKLDLMHFPHWNIPVFYSGPFVATIHDLTMFHFPRPEATMLGPVKFWLKDKAHRFVVKRAVKKAKRIITTSEFTKYDIHKTLGVPNEKMTVVYQAPFVGNMKSVFLDQREKIRNPKQILDKYKISKPYVLYAGAAYPHKNLEKLMEAWKILGEKFDDEYQLVLAGKDNYFYKRLRQQCNNVTMKQCKNVIFIGFISDEDLADLYEQADLYVFPSLYEGFGLSPLEAMAHGVPVASSNSSCLPEVLGEGAIYFDPNDAQNMADTIKIGLENEEIRHQLFANGSRELKKYSLEKMIKQTLSVYWPNCG</sequence>
<dbReference type="AlphaFoldDB" id="A0A1F6NEJ6"/>
<dbReference type="InterPro" id="IPR001296">
    <property type="entry name" value="Glyco_trans_1"/>
</dbReference>
<dbReference type="PANTHER" id="PTHR46401">
    <property type="entry name" value="GLYCOSYLTRANSFERASE WBBK-RELATED"/>
    <property type="match status" value="1"/>
</dbReference>
<dbReference type="PANTHER" id="PTHR46401:SF2">
    <property type="entry name" value="GLYCOSYLTRANSFERASE WBBK-RELATED"/>
    <property type="match status" value="1"/>
</dbReference>
<keyword evidence="1" id="KW-0808">Transferase</keyword>
<dbReference type="EMBL" id="MFQS01000042">
    <property type="protein sequence ID" value="OGH82396.1"/>
    <property type="molecule type" value="Genomic_DNA"/>
</dbReference>
<evidence type="ECO:0000259" key="3">
    <source>
        <dbReference type="Pfam" id="PF13439"/>
    </source>
</evidence>
<evidence type="ECO:0000259" key="2">
    <source>
        <dbReference type="Pfam" id="PF00534"/>
    </source>
</evidence>
<dbReference type="Gene3D" id="3.40.50.2000">
    <property type="entry name" value="Glycogen Phosphorylase B"/>
    <property type="match status" value="2"/>
</dbReference>
<dbReference type="Pfam" id="PF00534">
    <property type="entry name" value="Glycos_transf_1"/>
    <property type="match status" value="1"/>
</dbReference>